<keyword evidence="4" id="KW-1185">Reference proteome</keyword>
<evidence type="ECO:0000256" key="1">
    <source>
        <dbReference type="ARBA" id="ARBA00023125"/>
    </source>
</evidence>
<dbReference type="EMBL" id="JAAIPF010000001">
    <property type="protein sequence ID" value="NSF72296.1"/>
    <property type="molecule type" value="Genomic_DNA"/>
</dbReference>
<reference evidence="3 4" key="1">
    <citation type="journal article" date="2020" name="Cell Host Microbe">
        <title>Functional and Genomic Variation between Human-Derived Isolates of Lachnospiraceae Reveals Inter- and Intra-Species Diversity.</title>
        <authorList>
            <person name="Sorbara M.T."/>
            <person name="Littmann E.R."/>
            <person name="Fontana E."/>
            <person name="Moody T.U."/>
            <person name="Kohout C.E."/>
            <person name="Gjonbalaj M."/>
            <person name="Eaton V."/>
            <person name="Seok R."/>
            <person name="Leiner I.M."/>
            <person name="Pamer E.G."/>
        </authorList>
    </citation>
    <scope>NUCLEOTIDE SEQUENCE [LARGE SCALE GENOMIC DNA]</scope>
    <source>
        <strain evidence="3 4">MSK.20.11</strain>
    </source>
</reference>
<dbReference type="SUPFAM" id="SSF51215">
    <property type="entry name" value="Regulatory protein AraC"/>
    <property type="match status" value="1"/>
</dbReference>
<dbReference type="Proteomes" id="UP000822152">
    <property type="component" value="Unassembled WGS sequence"/>
</dbReference>
<dbReference type="InterPro" id="IPR037923">
    <property type="entry name" value="HTH-like"/>
</dbReference>
<evidence type="ECO:0000313" key="4">
    <source>
        <dbReference type="Proteomes" id="UP000822152"/>
    </source>
</evidence>
<protein>
    <recommendedName>
        <fullName evidence="2">AraC-type arabinose-binding/dimerisation domain-containing protein</fullName>
    </recommendedName>
</protein>
<keyword evidence="1" id="KW-0238">DNA-binding</keyword>
<dbReference type="InterPro" id="IPR003313">
    <property type="entry name" value="AraC-bd"/>
</dbReference>
<sequence>MEDSYVLQLQEPKFREFYLSYSGYAQCGPLHCYGPASRPHYLIHFVVKGKGMYQVSGQKHYLTAG</sequence>
<organism evidence="3 4">
    <name type="scientific">Blautia wexlerae</name>
    <dbReference type="NCBI Taxonomy" id="418240"/>
    <lineage>
        <taxon>Bacteria</taxon>
        <taxon>Bacillati</taxon>
        <taxon>Bacillota</taxon>
        <taxon>Clostridia</taxon>
        <taxon>Lachnospirales</taxon>
        <taxon>Lachnospiraceae</taxon>
        <taxon>Blautia</taxon>
    </lineage>
</organism>
<name>A0ABX2GKJ4_9FIRM</name>
<dbReference type="Pfam" id="PF02311">
    <property type="entry name" value="AraC_binding"/>
    <property type="match status" value="1"/>
</dbReference>
<evidence type="ECO:0000259" key="2">
    <source>
        <dbReference type="Pfam" id="PF02311"/>
    </source>
</evidence>
<gene>
    <name evidence="3" type="ORF">G4952_00380</name>
</gene>
<feature type="domain" description="AraC-type arabinose-binding/dimerisation" evidence="2">
    <location>
        <begin position="22"/>
        <end position="65"/>
    </location>
</feature>
<proteinExistence type="predicted"/>
<evidence type="ECO:0000313" key="3">
    <source>
        <dbReference type="EMBL" id="NSF72296.1"/>
    </source>
</evidence>
<comment type="caution">
    <text evidence="3">The sequence shown here is derived from an EMBL/GenBank/DDBJ whole genome shotgun (WGS) entry which is preliminary data.</text>
</comment>
<accession>A0ABX2GKJ4</accession>